<gene>
    <name evidence="1" type="ORF">GE061_004610</name>
</gene>
<dbReference type="OrthoDB" id="8181009at2759"/>
<dbReference type="AlphaFoldDB" id="A0A6A4IXF5"/>
<reference evidence="1" key="1">
    <citation type="journal article" date="2021" name="Mol. Ecol. Resour.">
        <title>Apolygus lucorum genome provides insights into omnivorousness and mesophyll feeding.</title>
        <authorList>
            <person name="Liu Y."/>
            <person name="Liu H."/>
            <person name="Wang H."/>
            <person name="Huang T."/>
            <person name="Liu B."/>
            <person name="Yang B."/>
            <person name="Yin L."/>
            <person name="Li B."/>
            <person name="Zhang Y."/>
            <person name="Zhang S."/>
            <person name="Jiang F."/>
            <person name="Zhang X."/>
            <person name="Ren Y."/>
            <person name="Wang B."/>
            <person name="Wang S."/>
            <person name="Lu Y."/>
            <person name="Wu K."/>
            <person name="Fan W."/>
            <person name="Wang G."/>
        </authorList>
    </citation>
    <scope>NUCLEOTIDE SEQUENCE</scope>
    <source>
        <strain evidence="1">12Hb</strain>
    </source>
</reference>
<dbReference type="EMBL" id="WIXP02000012">
    <property type="protein sequence ID" value="KAF6202212.1"/>
    <property type="molecule type" value="Genomic_DNA"/>
</dbReference>
<comment type="caution">
    <text evidence="1">The sequence shown here is derived from an EMBL/GenBank/DDBJ whole genome shotgun (WGS) entry which is preliminary data.</text>
</comment>
<protein>
    <submittedName>
        <fullName evidence="1">Uncharacterized protein</fullName>
    </submittedName>
</protein>
<name>A0A6A4IXF5_APOLU</name>
<keyword evidence="2" id="KW-1185">Reference proteome</keyword>
<sequence>MCITGVGPAGLSIFLPLLLILQDGSCETYCNTVNDCIMIQGSTCIEKRCVCETSSDTGLFPPCVIRRSGYGDHCEVDRNCNERDSNLICAKEIKLCKCRRGLTWDVVSTRCHSLDDENPFMRDLGEKFDPTRDIIIPSVILMTLAATAWLCFKLFCNCGKTLRRRRRATEMTRALEEAQIPGVVPSQSTTWVASYRVFGPMNSVDSRNFPPCLLLPTGPPPYEEALKHKVILSSYTAPPLSSQHADHAQL</sequence>
<proteinExistence type="predicted"/>
<accession>A0A6A4IXF5</accession>
<organism evidence="1 2">
    <name type="scientific">Apolygus lucorum</name>
    <name type="common">Small green plant bug</name>
    <name type="synonym">Lygocoris lucorum</name>
    <dbReference type="NCBI Taxonomy" id="248454"/>
    <lineage>
        <taxon>Eukaryota</taxon>
        <taxon>Metazoa</taxon>
        <taxon>Ecdysozoa</taxon>
        <taxon>Arthropoda</taxon>
        <taxon>Hexapoda</taxon>
        <taxon>Insecta</taxon>
        <taxon>Pterygota</taxon>
        <taxon>Neoptera</taxon>
        <taxon>Paraneoptera</taxon>
        <taxon>Hemiptera</taxon>
        <taxon>Heteroptera</taxon>
        <taxon>Panheteroptera</taxon>
        <taxon>Cimicomorpha</taxon>
        <taxon>Miridae</taxon>
        <taxon>Mirini</taxon>
        <taxon>Apolygus</taxon>
    </lineage>
</organism>
<dbReference type="Proteomes" id="UP000466442">
    <property type="component" value="Linkage Group LG12"/>
</dbReference>
<evidence type="ECO:0000313" key="2">
    <source>
        <dbReference type="Proteomes" id="UP000466442"/>
    </source>
</evidence>
<evidence type="ECO:0000313" key="1">
    <source>
        <dbReference type="EMBL" id="KAF6202212.1"/>
    </source>
</evidence>